<evidence type="ECO:0000313" key="1">
    <source>
        <dbReference type="EMBL" id="QHS89539.1"/>
    </source>
</evidence>
<proteinExistence type="predicted"/>
<organism evidence="1">
    <name type="scientific">viral metagenome</name>
    <dbReference type="NCBI Taxonomy" id="1070528"/>
    <lineage>
        <taxon>unclassified sequences</taxon>
        <taxon>metagenomes</taxon>
        <taxon>organismal metagenomes</taxon>
    </lineage>
</organism>
<accession>A0A6C0BD93</accession>
<reference evidence="1" key="1">
    <citation type="journal article" date="2020" name="Nature">
        <title>Giant virus diversity and host interactions through global metagenomics.</title>
        <authorList>
            <person name="Schulz F."/>
            <person name="Roux S."/>
            <person name="Paez-Espino D."/>
            <person name="Jungbluth S."/>
            <person name="Walsh D.A."/>
            <person name="Denef V.J."/>
            <person name="McMahon K.D."/>
            <person name="Konstantinidis K.T."/>
            <person name="Eloe-Fadrosh E.A."/>
            <person name="Kyrpides N.C."/>
            <person name="Woyke T."/>
        </authorList>
    </citation>
    <scope>NUCLEOTIDE SEQUENCE</scope>
    <source>
        <strain evidence="1">GVMAG-M-3300010158-60</strain>
    </source>
</reference>
<sequence length="197" mass="21053">MRLTPIQMAAIFLVGILVGYSLTLLTAKPEGFQDQVPATPQCTQCGSTAPCSDHPQDRGQCPLCPPYPDMSKYVLKSSIPPCPALPDMSQYMLKTECPPVPDLSQYVLKSSIPKSQPIIVDSSACKGQCGECPACPRPRCPDVKCPAPTVCPKCPPCERTPCPAQTIKCKAEETDAGNMSSVRPYLAPLNGGMFGGY</sequence>
<dbReference type="EMBL" id="MN739112">
    <property type="protein sequence ID" value="QHS89539.1"/>
    <property type="molecule type" value="Genomic_DNA"/>
</dbReference>
<dbReference type="AlphaFoldDB" id="A0A6C0BD93"/>
<name>A0A6C0BD93_9ZZZZ</name>
<protein>
    <submittedName>
        <fullName evidence="1">Uncharacterized protein</fullName>
    </submittedName>
</protein>